<accession>A0A1B1NAN4</accession>
<reference evidence="2 3" key="1">
    <citation type="submission" date="2016-03" db="EMBL/GenBank/DDBJ databases">
        <title>Shallow-sea hydrothermal system.</title>
        <authorList>
            <person name="Tang K."/>
        </authorList>
    </citation>
    <scope>NUCLEOTIDE SEQUENCE [LARGE SCALE GENOMIC DNA]</scope>
    <source>
        <strain evidence="2 3">JLT9</strain>
    </source>
</reference>
<organism evidence="2 3">
    <name type="scientific">Serinicoccus hydrothermalis</name>
    <dbReference type="NCBI Taxonomy" id="1758689"/>
    <lineage>
        <taxon>Bacteria</taxon>
        <taxon>Bacillati</taxon>
        <taxon>Actinomycetota</taxon>
        <taxon>Actinomycetes</taxon>
        <taxon>Micrococcales</taxon>
        <taxon>Ornithinimicrobiaceae</taxon>
        <taxon>Serinicoccus</taxon>
    </lineage>
</organism>
<dbReference type="KEGG" id="serj:SGUI_1100"/>
<protein>
    <recommendedName>
        <fullName evidence="1">Methyltransferase domain-containing protein</fullName>
    </recommendedName>
</protein>
<sequence>MSHDVPLARRAAEALWLSAALAETGAASRPPGEAQERLRTLAAARWGGADQAEVPVEIRRALRRALGEVTTTIGGEVTPRPEDQLETGLESGAEVMRILADLSHEDTGLGELLDHDFRLLDVGTGVGGVASSVALKWPGSTVRGIDVDPAVLELARHVVRSRGCTERVRLDHADVVDLDAQDVYDLVWLSLPMIGQDEAPPALRAVARCLGHDGRVVLATVSDEADVDDVLQLARAWRLSVQGRCRWTAQQALDAAAALGLEPRARLDQHDAHVTLVSLARRT</sequence>
<dbReference type="Pfam" id="PF13649">
    <property type="entry name" value="Methyltransf_25"/>
    <property type="match status" value="1"/>
</dbReference>
<dbReference type="OrthoDB" id="5114325at2"/>
<dbReference type="SUPFAM" id="SSF53335">
    <property type="entry name" value="S-adenosyl-L-methionine-dependent methyltransferases"/>
    <property type="match status" value="1"/>
</dbReference>
<gene>
    <name evidence="2" type="ORF">SGUI_1100</name>
</gene>
<dbReference type="AlphaFoldDB" id="A0A1B1NAN4"/>
<evidence type="ECO:0000313" key="2">
    <source>
        <dbReference type="EMBL" id="ANS78496.1"/>
    </source>
</evidence>
<dbReference type="Proteomes" id="UP000092482">
    <property type="component" value="Chromosome"/>
</dbReference>
<dbReference type="InterPro" id="IPR029063">
    <property type="entry name" value="SAM-dependent_MTases_sf"/>
</dbReference>
<feature type="domain" description="Methyltransferase" evidence="1">
    <location>
        <begin position="120"/>
        <end position="214"/>
    </location>
</feature>
<dbReference type="CDD" id="cd02440">
    <property type="entry name" value="AdoMet_MTases"/>
    <property type="match status" value="1"/>
</dbReference>
<name>A0A1B1NAN4_9MICO</name>
<dbReference type="InterPro" id="IPR041698">
    <property type="entry name" value="Methyltransf_25"/>
</dbReference>
<dbReference type="Gene3D" id="3.40.50.150">
    <property type="entry name" value="Vaccinia Virus protein VP39"/>
    <property type="match status" value="1"/>
</dbReference>
<dbReference type="EMBL" id="CP014989">
    <property type="protein sequence ID" value="ANS78496.1"/>
    <property type="molecule type" value="Genomic_DNA"/>
</dbReference>
<proteinExistence type="predicted"/>
<keyword evidence="3" id="KW-1185">Reference proteome</keyword>
<dbReference type="STRING" id="1758689.SGUI_1100"/>
<evidence type="ECO:0000313" key="3">
    <source>
        <dbReference type="Proteomes" id="UP000092482"/>
    </source>
</evidence>
<dbReference type="RefSeq" id="WP_066637333.1">
    <property type="nucleotide sequence ID" value="NZ_CP014989.1"/>
</dbReference>
<evidence type="ECO:0000259" key="1">
    <source>
        <dbReference type="Pfam" id="PF13649"/>
    </source>
</evidence>